<evidence type="ECO:0000313" key="3">
    <source>
        <dbReference type="Proteomes" id="UP000570361"/>
    </source>
</evidence>
<sequence length="1443" mass="144819">MTKPGVNPVTGIAAGALVQGGSLVITYQVRVQSFPTSGTLISQAAFSCSYTLPSGRTLSGTGNSNSVTTAVAPSHVALLKSASDAFVTIGDVLTYTVHVTNNGNPAVTNGLLFDLMSPGTEFVGGTVTVSGTSNLSANPVMGITIPTLIRNTSVTVTYQARIVSLPPVGSLVNTASFTFNNGTNAGTSYSNTVVTPLIAADIRISNQASVSQATVGDMFPYSFLIGNSGNTPATATLTDQLSEGIVFVANSVLINNEPVPGIDPISGIPVTIPAGGSTLVSFMVDVVSVPDTRTLVNQADIAYVYNMPDGASVSGTAVSNTETIVVTLPDVALRKSVSQSLAVAGDVLVFTSQITNNGISSIYNVMLYDPLSSNLAFMPGSVMIDGLDRPTASPATGITLGTVAAGVTVSVSFEVIVTMAVPDSITNQSTVSFTSGSFSATTASNTTVTPVTQPQISLLKSASTSHTSVGNTVAYTLVISNSGNVAADVTLTDPLPSGADFMANSVIVNGFPVPSASPITGIAIGSLNPGATATVNFSVVVTSLPVPQLLVNTATAAFAYSLPDGRSLDGTALSNTVSIPVSAPDVGVTLSTASTALTIGDTVTYSSVITNNGIETVNDVVFTSAAPNGSVFIGGTVTINGIAAVGEDPATGIAIGSIPPGASATVSFSNRVVAVTPTATLGIIASVTFTSGAFSGTALSNQVSTPVFQPVLTAVKSASENNATVGDTVTYTVTVTNSGNYASLLTVTDSFPAGVSFVPNSVLVNGSPSAGTDPLSSINAGLLEPGVTTTIQFSVIIDSLPNPQQLSNQAVASYSYTLPDGRTFTQSEASNIVSFPVSAPNVSAVKSASLSAAAIGETITYTTVVTNNGIAAVSNVLLLDLIPTGTSFGTGTVTIDGISRPADNPAMGIPLGSIAPGSAVSVTFQVQITALPNPAEISNQSSVTFTSGSFSGTAFSNTVITRVYQPILSAVKTGSTSNASVGSNLTYTITLTNAGNFGAAVSLTDPIPEGTSLVPNSVIVNGQPVPGADPSIGVPLGIVIATASISFTVTVQSLPASQQLSNQASSSFAFTLPGNRTLSGTVESNILTIPVSAPNVSVVKSTPRSNAVVGDIVPYTVTVTNTGVANITNLVVTDLVPAGAAFVSGSVTVDGVPRLNAVPANGIALGTIDPGNLVTVQFQLTVVSLPASAQLSNRAAASFTSGTFSGTALSNVVTVPVYQPIIALAKEANLSQATVGDTITYSIYVTNDGNWPAAVSLTDAIPPGAVFVPNSVIINGVPQPGANPSEGIPLGTIAPGDTVSVTVTLEVRIDTLPASQQLANQALASFLFTSPDGRELGGSAQSNTLIIPVSSPDVSAVKSTTAIDAVVGDILTYTIVVTNNGISPVDHVVLVDPDPPGGTFVEGSVTIDGLAYLTIQPASGIPIGTIAAGASSVITFQVQVVTI</sequence>
<dbReference type="RefSeq" id="WP_183601623.1">
    <property type="nucleotide sequence ID" value="NZ_JACHXK010000008.1"/>
</dbReference>
<protein>
    <submittedName>
        <fullName evidence="2">Putative repeat protein (TIGR01451 family)</fullName>
    </submittedName>
</protein>
<accession>A0A7W5FP10</accession>
<feature type="domain" description="DUF11" evidence="1">
    <location>
        <begin position="77"/>
        <end position="180"/>
    </location>
</feature>
<evidence type="ECO:0000259" key="1">
    <source>
        <dbReference type="Pfam" id="PF01345"/>
    </source>
</evidence>
<name>A0A7W5FP10_9BACL</name>
<feature type="domain" description="DUF11" evidence="1">
    <location>
        <begin position="715"/>
        <end position="814"/>
    </location>
</feature>
<feature type="domain" description="DUF11" evidence="1">
    <location>
        <begin position="456"/>
        <end position="556"/>
    </location>
</feature>
<dbReference type="InterPro" id="IPR001434">
    <property type="entry name" value="OmcB-like_DUF11"/>
</dbReference>
<dbReference type="InterPro" id="IPR008966">
    <property type="entry name" value="Adhesion_dom_sf"/>
</dbReference>
<dbReference type="NCBIfam" id="TIGR01451">
    <property type="entry name" value="B_ant_repeat"/>
    <property type="match status" value="11"/>
</dbReference>
<reference evidence="2 3" key="1">
    <citation type="submission" date="2020-08" db="EMBL/GenBank/DDBJ databases">
        <title>Genomic Encyclopedia of Type Strains, Phase III (KMG-III): the genomes of soil and plant-associated and newly described type strains.</title>
        <authorList>
            <person name="Whitman W."/>
        </authorList>
    </citation>
    <scope>NUCLEOTIDE SEQUENCE [LARGE SCALE GENOMIC DNA]</scope>
    <source>
        <strain evidence="2 3">CECT 5862</strain>
    </source>
</reference>
<dbReference type="InterPro" id="IPR051172">
    <property type="entry name" value="Chlamydia_OmcB"/>
</dbReference>
<organism evidence="2 3">
    <name type="scientific">Paenibacillus phyllosphaerae</name>
    <dbReference type="NCBI Taxonomy" id="274593"/>
    <lineage>
        <taxon>Bacteria</taxon>
        <taxon>Bacillati</taxon>
        <taxon>Bacillota</taxon>
        <taxon>Bacilli</taxon>
        <taxon>Bacillales</taxon>
        <taxon>Paenibacillaceae</taxon>
        <taxon>Paenibacillus</taxon>
    </lineage>
</organism>
<dbReference type="PANTHER" id="PTHR34819">
    <property type="entry name" value="LARGE CYSTEINE-RICH PERIPLASMIC PROTEIN OMCB"/>
    <property type="match status" value="1"/>
</dbReference>
<feature type="domain" description="DUF11" evidence="1">
    <location>
        <begin position="844"/>
        <end position="944"/>
    </location>
</feature>
<feature type="domain" description="DUF11" evidence="1">
    <location>
        <begin position="1353"/>
        <end position="1441"/>
    </location>
</feature>
<dbReference type="Proteomes" id="UP000570361">
    <property type="component" value="Unassembled WGS sequence"/>
</dbReference>
<dbReference type="SUPFAM" id="SSF49401">
    <property type="entry name" value="Bacterial adhesins"/>
    <property type="match status" value="1"/>
</dbReference>
<gene>
    <name evidence="2" type="ORF">FHS18_003831</name>
</gene>
<dbReference type="Pfam" id="PF01345">
    <property type="entry name" value="DUF11"/>
    <property type="match status" value="10"/>
</dbReference>
<feature type="domain" description="DUF11" evidence="1">
    <location>
        <begin position="585"/>
        <end position="692"/>
    </location>
</feature>
<feature type="domain" description="DUF11" evidence="1">
    <location>
        <begin position="330"/>
        <end position="446"/>
    </location>
</feature>
<dbReference type="Gene3D" id="2.60.40.740">
    <property type="match status" value="7"/>
</dbReference>
<dbReference type="InterPro" id="IPR047589">
    <property type="entry name" value="DUF11_rpt"/>
</dbReference>
<keyword evidence="3" id="KW-1185">Reference proteome</keyword>
<dbReference type="PANTHER" id="PTHR34819:SF3">
    <property type="entry name" value="CELL SURFACE PROTEIN"/>
    <property type="match status" value="1"/>
</dbReference>
<evidence type="ECO:0000313" key="2">
    <source>
        <dbReference type="EMBL" id="MBB3111763.1"/>
    </source>
</evidence>
<comment type="caution">
    <text evidence="2">The sequence shown here is derived from an EMBL/GenBank/DDBJ whole genome shotgun (WGS) entry which is preliminary data.</text>
</comment>
<feature type="domain" description="DUF11" evidence="1">
    <location>
        <begin position="968"/>
        <end position="1066"/>
    </location>
</feature>
<proteinExistence type="predicted"/>
<dbReference type="EMBL" id="JACHXK010000008">
    <property type="protein sequence ID" value="MBB3111763.1"/>
    <property type="molecule type" value="Genomic_DNA"/>
</dbReference>
<feature type="domain" description="DUF11" evidence="1">
    <location>
        <begin position="1222"/>
        <end position="1323"/>
    </location>
</feature>
<feature type="domain" description="DUF11" evidence="1">
    <location>
        <begin position="1096"/>
        <end position="1198"/>
    </location>
</feature>